<name>A0A1E3WDM6_9HYPH</name>
<protein>
    <submittedName>
        <fullName evidence="1">Uncharacterized protein</fullName>
    </submittedName>
</protein>
<comment type="caution">
    <text evidence="1">The sequence shown here is derived from an EMBL/GenBank/DDBJ whole genome shotgun (WGS) entry which is preliminary data.</text>
</comment>
<evidence type="ECO:0000313" key="2">
    <source>
        <dbReference type="Proteomes" id="UP000095042"/>
    </source>
</evidence>
<gene>
    <name evidence="1" type="ORF">AUC71_07055</name>
</gene>
<accession>A0A1E3WDM6</accession>
<organism evidence="1 2">
    <name type="scientific">Methyloceanibacter marginalis</name>
    <dbReference type="NCBI Taxonomy" id="1774971"/>
    <lineage>
        <taxon>Bacteria</taxon>
        <taxon>Pseudomonadati</taxon>
        <taxon>Pseudomonadota</taxon>
        <taxon>Alphaproteobacteria</taxon>
        <taxon>Hyphomicrobiales</taxon>
        <taxon>Hyphomicrobiaceae</taxon>
        <taxon>Methyloceanibacter</taxon>
    </lineage>
</organism>
<dbReference type="RefSeq" id="WP_069622892.1">
    <property type="nucleotide sequence ID" value="NZ_LPWD01000033.1"/>
</dbReference>
<dbReference type="EMBL" id="LPWD01000033">
    <property type="protein sequence ID" value="ODS03908.1"/>
    <property type="molecule type" value="Genomic_DNA"/>
</dbReference>
<proteinExistence type="predicted"/>
<evidence type="ECO:0000313" key="1">
    <source>
        <dbReference type="EMBL" id="ODS03908.1"/>
    </source>
</evidence>
<dbReference type="Proteomes" id="UP000095042">
    <property type="component" value="Unassembled WGS sequence"/>
</dbReference>
<reference evidence="1 2" key="1">
    <citation type="journal article" date="2016" name="Environ. Microbiol.">
        <title>New Methyloceanibacter diversity from North Sea sediments includes methanotroph containing solely the soluble methane monooxygenase.</title>
        <authorList>
            <person name="Vekeman B."/>
            <person name="Kerckhof F.M."/>
            <person name="Cremers G."/>
            <person name="de Vos P."/>
            <person name="Vandamme P."/>
            <person name="Boon N."/>
            <person name="Op den Camp H.J."/>
            <person name="Heylen K."/>
        </authorList>
    </citation>
    <scope>NUCLEOTIDE SEQUENCE [LARGE SCALE GENOMIC DNA]</scope>
    <source>
        <strain evidence="1 2">R-67177</strain>
    </source>
</reference>
<keyword evidence="2" id="KW-1185">Reference proteome</keyword>
<dbReference type="AlphaFoldDB" id="A0A1E3WDM6"/>
<sequence length="117" mass="12852">MPKARTEAIYNQRRFACNGHALIRATGALPPGPLASTDHCGRPYTRCEPGLTKGVVAQICYANTARIGEHNGVLVRVDYDDDGAFDGWTMIDNLSRSFSTKPHYIKDQTARRSAVCP</sequence>